<dbReference type="AlphaFoldDB" id="A0AB39TV70"/>
<sequence length="98" mass="10765">MTGDAAQVAPEVYKVLFENDRVRLLEARLQPGDRSAMHHHPDNLVYNLADGRVTFTDESGGTMEASLAAGEAMWIPAVDHSTHNTGSTEVRSLLFELK</sequence>
<organism evidence="2">
    <name type="scientific">Streptomyces sp. Y1</name>
    <dbReference type="NCBI Taxonomy" id="3238634"/>
    <lineage>
        <taxon>Bacteria</taxon>
        <taxon>Bacillati</taxon>
        <taxon>Actinomycetota</taxon>
        <taxon>Actinomycetes</taxon>
        <taxon>Kitasatosporales</taxon>
        <taxon>Streptomycetaceae</taxon>
        <taxon>Streptomyces</taxon>
    </lineage>
</organism>
<dbReference type="SUPFAM" id="SSF51182">
    <property type="entry name" value="RmlC-like cupins"/>
    <property type="match status" value="1"/>
</dbReference>
<evidence type="ECO:0000259" key="1">
    <source>
        <dbReference type="Pfam" id="PF07883"/>
    </source>
</evidence>
<accession>A0AB39TV70</accession>
<dbReference type="Gene3D" id="2.60.120.10">
    <property type="entry name" value="Jelly Rolls"/>
    <property type="match status" value="1"/>
</dbReference>
<name>A0AB39TV70_9ACTN</name>
<reference evidence="2" key="1">
    <citation type="submission" date="2024-07" db="EMBL/GenBank/DDBJ databases">
        <authorList>
            <person name="Yu S.T."/>
        </authorList>
    </citation>
    <scope>NUCLEOTIDE SEQUENCE</scope>
    <source>
        <strain evidence="2">Y1</strain>
    </source>
</reference>
<proteinExistence type="predicted"/>
<dbReference type="Pfam" id="PF07883">
    <property type="entry name" value="Cupin_2"/>
    <property type="match status" value="1"/>
</dbReference>
<dbReference type="InterPro" id="IPR011051">
    <property type="entry name" value="RmlC_Cupin_sf"/>
</dbReference>
<protein>
    <submittedName>
        <fullName evidence="2">Cupin domain-containing protein</fullName>
    </submittedName>
</protein>
<dbReference type="InterPro" id="IPR013096">
    <property type="entry name" value="Cupin_2"/>
</dbReference>
<dbReference type="InterPro" id="IPR014710">
    <property type="entry name" value="RmlC-like_jellyroll"/>
</dbReference>
<dbReference type="EMBL" id="CP163445">
    <property type="protein sequence ID" value="XDQ83117.1"/>
    <property type="molecule type" value="Genomic_DNA"/>
</dbReference>
<feature type="domain" description="Cupin type-2" evidence="1">
    <location>
        <begin position="27"/>
        <end position="93"/>
    </location>
</feature>
<gene>
    <name evidence="2" type="ORF">AB2U05_33720</name>
</gene>
<evidence type="ECO:0000313" key="2">
    <source>
        <dbReference type="EMBL" id="XDQ83117.1"/>
    </source>
</evidence>
<dbReference type="RefSeq" id="WP_369185304.1">
    <property type="nucleotide sequence ID" value="NZ_CP163445.1"/>
</dbReference>